<reference evidence="8" key="1">
    <citation type="submission" date="2021-01" db="EMBL/GenBank/DDBJ databases">
        <authorList>
            <person name="Corre E."/>
            <person name="Pelletier E."/>
            <person name="Niang G."/>
            <person name="Scheremetjew M."/>
            <person name="Finn R."/>
            <person name="Kale V."/>
            <person name="Holt S."/>
            <person name="Cochrane G."/>
            <person name="Meng A."/>
            <person name="Brown T."/>
            <person name="Cohen L."/>
        </authorList>
    </citation>
    <scope>NUCLEOTIDE SEQUENCE</scope>
    <source>
        <strain evidence="8">MM31A-1</strain>
    </source>
</reference>
<dbReference type="InterPro" id="IPR001841">
    <property type="entry name" value="Znf_RING"/>
</dbReference>
<dbReference type="SMART" id="SM00184">
    <property type="entry name" value="RING"/>
    <property type="match status" value="1"/>
</dbReference>
<dbReference type="InterPro" id="IPR013083">
    <property type="entry name" value="Znf_RING/FYVE/PHD"/>
</dbReference>
<gene>
    <name evidence="8" type="ORF">CDEB00056_LOCUS17621</name>
</gene>
<proteinExistence type="predicted"/>
<evidence type="ECO:0000313" key="8">
    <source>
        <dbReference type="EMBL" id="CAE0472768.1"/>
    </source>
</evidence>
<keyword evidence="2 4" id="KW-0863">Zinc-finger</keyword>
<keyword evidence="3" id="KW-0862">Zinc</keyword>
<feature type="region of interest" description="Disordered" evidence="5">
    <location>
        <begin position="176"/>
        <end position="207"/>
    </location>
</feature>
<accession>A0A7S3VDR1</accession>
<evidence type="ECO:0000256" key="1">
    <source>
        <dbReference type="ARBA" id="ARBA00022723"/>
    </source>
</evidence>
<keyword evidence="1" id="KW-0479">Metal-binding</keyword>
<dbReference type="AlphaFoldDB" id="A0A7S3VDR1"/>
<protein>
    <recommendedName>
        <fullName evidence="7">RING-type domain-containing protein</fullName>
    </recommendedName>
</protein>
<keyword evidence="6" id="KW-0812">Transmembrane</keyword>
<evidence type="ECO:0000256" key="2">
    <source>
        <dbReference type="ARBA" id="ARBA00022771"/>
    </source>
</evidence>
<feature type="transmembrane region" description="Helical" evidence="6">
    <location>
        <begin position="6"/>
        <end position="30"/>
    </location>
</feature>
<organism evidence="8">
    <name type="scientific">Chaetoceros debilis</name>
    <dbReference type="NCBI Taxonomy" id="122233"/>
    <lineage>
        <taxon>Eukaryota</taxon>
        <taxon>Sar</taxon>
        <taxon>Stramenopiles</taxon>
        <taxon>Ochrophyta</taxon>
        <taxon>Bacillariophyta</taxon>
        <taxon>Coscinodiscophyceae</taxon>
        <taxon>Chaetocerotophycidae</taxon>
        <taxon>Chaetocerotales</taxon>
        <taxon>Chaetocerotaceae</taxon>
        <taxon>Chaetoceros</taxon>
    </lineage>
</organism>
<dbReference type="Pfam" id="PF13639">
    <property type="entry name" value="zf-RING_2"/>
    <property type="match status" value="1"/>
</dbReference>
<evidence type="ECO:0000256" key="5">
    <source>
        <dbReference type="SAM" id="MobiDB-lite"/>
    </source>
</evidence>
<evidence type="ECO:0000256" key="3">
    <source>
        <dbReference type="ARBA" id="ARBA00022833"/>
    </source>
</evidence>
<evidence type="ECO:0000259" key="7">
    <source>
        <dbReference type="PROSITE" id="PS50089"/>
    </source>
</evidence>
<keyword evidence="6" id="KW-1133">Transmembrane helix</keyword>
<keyword evidence="6" id="KW-0472">Membrane</keyword>
<dbReference type="PANTHER" id="PTHR14155">
    <property type="entry name" value="RING FINGER DOMAIN-CONTAINING"/>
    <property type="match status" value="1"/>
</dbReference>
<sequence length="207" mass="23062">MTKEILFIYIGVWSSLAIIIPMGFLIAYCFDRRRHEAPLSPKRLKARMNEIARNTRNRTVKKKDIKQKSSRIRGIGIGMGIGNESIHSTLSIETDVSSSANICHICLDEFQPGDIVSSSKRSKDCIHLFHKDCVKAWLIGHDDCPVCRNVFLVPGEKKLGKNKSRAAAAAAAAGAVATNDEGQEWQPQAQDIESQWQHQGRLSAVRH</sequence>
<dbReference type="UniPathway" id="UPA00143"/>
<evidence type="ECO:0000256" key="4">
    <source>
        <dbReference type="PROSITE-ProRule" id="PRU00175"/>
    </source>
</evidence>
<dbReference type="PROSITE" id="PS50089">
    <property type="entry name" value="ZF_RING_2"/>
    <property type="match status" value="1"/>
</dbReference>
<dbReference type="EMBL" id="HBIO01022946">
    <property type="protein sequence ID" value="CAE0472768.1"/>
    <property type="molecule type" value="Transcribed_RNA"/>
</dbReference>
<feature type="domain" description="RING-type" evidence="7">
    <location>
        <begin position="103"/>
        <end position="148"/>
    </location>
</feature>
<dbReference type="GO" id="GO:0016567">
    <property type="term" value="P:protein ubiquitination"/>
    <property type="evidence" value="ECO:0007669"/>
    <property type="project" value="UniProtKB-UniPathway"/>
</dbReference>
<dbReference type="Gene3D" id="3.30.40.10">
    <property type="entry name" value="Zinc/RING finger domain, C3HC4 (zinc finger)"/>
    <property type="match status" value="1"/>
</dbReference>
<evidence type="ECO:0000256" key="6">
    <source>
        <dbReference type="SAM" id="Phobius"/>
    </source>
</evidence>
<feature type="compositionally biased region" description="Polar residues" evidence="5">
    <location>
        <begin position="185"/>
        <end position="200"/>
    </location>
</feature>
<dbReference type="InterPro" id="IPR053238">
    <property type="entry name" value="RING-H2_zinc_finger"/>
</dbReference>
<name>A0A7S3VDR1_9STRA</name>
<dbReference type="SUPFAM" id="SSF57850">
    <property type="entry name" value="RING/U-box"/>
    <property type="match status" value="1"/>
</dbReference>
<dbReference type="GO" id="GO:0008270">
    <property type="term" value="F:zinc ion binding"/>
    <property type="evidence" value="ECO:0007669"/>
    <property type="project" value="UniProtKB-KW"/>
</dbReference>
<dbReference type="PANTHER" id="PTHR14155:SF627">
    <property type="entry name" value="OS06G0192800 PROTEIN"/>
    <property type="match status" value="1"/>
</dbReference>